<sequence length="89" mass="9626">MPFQLQQRSIFLVWTQVPASVRVRRETAIPKAKPKPSPSTAAAVTRPVVAPTVVKPESVNSSSAPKTQSIDDSYMAFLEDMKTLGALDG</sequence>
<dbReference type="OrthoDB" id="205569at2759"/>
<dbReference type="AlphaFoldDB" id="A0A5J5BGP7"/>
<reference evidence="1 2" key="1">
    <citation type="submission" date="2019-09" db="EMBL/GenBank/DDBJ databases">
        <title>A chromosome-level genome assembly of the Chinese tupelo Nyssa sinensis.</title>
        <authorList>
            <person name="Yang X."/>
            <person name="Kang M."/>
            <person name="Yang Y."/>
            <person name="Xiong H."/>
            <person name="Wang M."/>
            <person name="Zhang Z."/>
            <person name="Wang Z."/>
            <person name="Wu H."/>
            <person name="Ma T."/>
            <person name="Liu J."/>
            <person name="Xi Z."/>
        </authorList>
    </citation>
    <scope>NUCLEOTIDE SEQUENCE [LARGE SCALE GENOMIC DNA]</scope>
    <source>
        <strain evidence="1">J267</strain>
        <tissue evidence="1">Leaf</tissue>
    </source>
</reference>
<proteinExistence type="predicted"/>
<protein>
    <submittedName>
        <fullName evidence="1">Uncharacterized protein</fullName>
    </submittedName>
</protein>
<gene>
    <name evidence="1" type="ORF">F0562_023501</name>
</gene>
<accession>A0A5J5BGP7</accession>
<evidence type="ECO:0000313" key="1">
    <source>
        <dbReference type="EMBL" id="KAA8542363.1"/>
    </source>
</evidence>
<keyword evidence="2" id="KW-1185">Reference proteome</keyword>
<dbReference type="Proteomes" id="UP000325577">
    <property type="component" value="Linkage Group LG12"/>
</dbReference>
<name>A0A5J5BGP7_9ASTE</name>
<dbReference type="EMBL" id="CM018035">
    <property type="protein sequence ID" value="KAA8542363.1"/>
    <property type="molecule type" value="Genomic_DNA"/>
</dbReference>
<evidence type="ECO:0000313" key="2">
    <source>
        <dbReference type="Proteomes" id="UP000325577"/>
    </source>
</evidence>
<organism evidence="1 2">
    <name type="scientific">Nyssa sinensis</name>
    <dbReference type="NCBI Taxonomy" id="561372"/>
    <lineage>
        <taxon>Eukaryota</taxon>
        <taxon>Viridiplantae</taxon>
        <taxon>Streptophyta</taxon>
        <taxon>Embryophyta</taxon>
        <taxon>Tracheophyta</taxon>
        <taxon>Spermatophyta</taxon>
        <taxon>Magnoliopsida</taxon>
        <taxon>eudicotyledons</taxon>
        <taxon>Gunneridae</taxon>
        <taxon>Pentapetalae</taxon>
        <taxon>asterids</taxon>
        <taxon>Cornales</taxon>
        <taxon>Nyssaceae</taxon>
        <taxon>Nyssa</taxon>
    </lineage>
</organism>